<dbReference type="PANTHER" id="PTHR32305">
    <property type="match status" value="1"/>
</dbReference>
<evidence type="ECO:0000256" key="4">
    <source>
        <dbReference type="SAM" id="MobiDB-lite"/>
    </source>
</evidence>
<keyword evidence="8" id="KW-1185">Reference proteome</keyword>
<dbReference type="GO" id="GO:0005576">
    <property type="term" value="C:extracellular region"/>
    <property type="evidence" value="ECO:0007669"/>
    <property type="project" value="UniProtKB-SubCell"/>
</dbReference>
<gene>
    <name evidence="7" type="ORF">DdX_21800</name>
</gene>
<dbReference type="NCBIfam" id="TIGR01646">
    <property type="entry name" value="vgr_GE"/>
    <property type="match status" value="1"/>
</dbReference>
<dbReference type="SUPFAM" id="SSF69349">
    <property type="entry name" value="Phage fibre proteins"/>
    <property type="match status" value="1"/>
</dbReference>
<sequence length="649" mass="71059">MSAAEQKGKGASWKSSPCPHAARRRPAVVSRDARQRNAVGTVRGHRASLAVVPHALEPQPYLPGLHRGRNDRGSARRLRLCLRKKLSGSYRAWDFCAQYEESDFAFVSRLMEQEGIYYWFRHDRNQHTLVLADDASAHDELPGYACIDYFASDRAITDDIEVIDDWQVTAEVRSGSYTVDDFNFTTPKAIFRARGCSLWPPTTPTTTCTNGSATTVQPETASTMRACGSRRHSRSPIAAPAMPPCGAWRRISLQHARLPARRRQPDYLLVSVSYDWREGGYATTADAPGGSSFGHGFVVQPADRPFRAPRRTPMPRTSGPQTATVVGPEGEEIWTDEYGRVKVQFHWDRVGQNNQDSSFWVRVSQAWAGDSFGTVHVPRIGQEVIVDFISGRIDRPIVIGRVYNADPMPPFDLPAEDARSGIVSRSTKGGSVANANAIVFEDRMGAEQMLLHAERNLDTEVEGDETHTTEKTRTTLIKGHESSTFESGEERHITAGAVETIDGGETRTVHDGAIETVSGGEIRTITGGATEIISGGEKRVVNDGIFETVNGDVVVTVNGSVLRLVAGSDIRITCSGRVEIINAFDGKLVLGPDNTVVTGTKTVTAPDIIYTSTDHKVNTTNFTINTKVTTYNTPRQEVNADNQTGISAT</sequence>
<keyword evidence="3" id="KW-0964">Secreted</keyword>
<dbReference type="Pfam" id="PF05954">
    <property type="entry name" value="Phage_GPD"/>
    <property type="match status" value="1"/>
</dbReference>
<evidence type="ECO:0000313" key="8">
    <source>
        <dbReference type="Proteomes" id="UP001201812"/>
    </source>
</evidence>
<dbReference type="Gene3D" id="3.55.50.10">
    <property type="entry name" value="Baseplate protein-like domains"/>
    <property type="match status" value="1"/>
</dbReference>
<evidence type="ECO:0000313" key="7">
    <source>
        <dbReference type="EMBL" id="KAI1691579.1"/>
    </source>
</evidence>
<evidence type="ECO:0000259" key="6">
    <source>
        <dbReference type="Pfam" id="PF22178"/>
    </source>
</evidence>
<dbReference type="AlphaFoldDB" id="A0AAD4MIG9"/>
<dbReference type="InterPro" id="IPR037026">
    <property type="entry name" value="Vgr_OB-fold_dom_sf"/>
</dbReference>
<dbReference type="SUPFAM" id="SSF69255">
    <property type="entry name" value="gp5 N-terminal domain-like"/>
    <property type="match status" value="1"/>
</dbReference>
<dbReference type="NCBIfam" id="TIGR03361">
    <property type="entry name" value="VI_Rhs_Vgr"/>
    <property type="match status" value="1"/>
</dbReference>
<dbReference type="InterPro" id="IPR017847">
    <property type="entry name" value="T6SS_RhsGE_Vgr_subset"/>
</dbReference>
<evidence type="ECO:0000256" key="3">
    <source>
        <dbReference type="ARBA" id="ARBA00022525"/>
    </source>
</evidence>
<dbReference type="EMBL" id="JAKKPZ010000906">
    <property type="protein sequence ID" value="KAI1691579.1"/>
    <property type="molecule type" value="Genomic_DNA"/>
</dbReference>
<dbReference type="Pfam" id="PF04717">
    <property type="entry name" value="Phage_base_V"/>
    <property type="match status" value="1"/>
</dbReference>
<comment type="caution">
    <text evidence="7">The sequence shown here is derived from an EMBL/GenBank/DDBJ whole genome shotgun (WGS) entry which is preliminary data.</text>
</comment>
<comment type="similarity">
    <text evidence="2">Belongs to the VgrG protein family.</text>
</comment>
<dbReference type="Pfam" id="PF22178">
    <property type="entry name" value="Gp5_trimer_C"/>
    <property type="match status" value="1"/>
</dbReference>
<evidence type="ECO:0000256" key="1">
    <source>
        <dbReference type="ARBA" id="ARBA00004613"/>
    </source>
</evidence>
<feature type="domain" description="Gp5/Type VI secretion system Vgr C-terminal trimerisation" evidence="6">
    <location>
        <begin position="420"/>
        <end position="526"/>
    </location>
</feature>
<proteinExistence type="inferred from homology"/>
<organism evidence="7 8">
    <name type="scientific">Ditylenchus destructor</name>
    <dbReference type="NCBI Taxonomy" id="166010"/>
    <lineage>
        <taxon>Eukaryota</taxon>
        <taxon>Metazoa</taxon>
        <taxon>Ecdysozoa</taxon>
        <taxon>Nematoda</taxon>
        <taxon>Chromadorea</taxon>
        <taxon>Rhabditida</taxon>
        <taxon>Tylenchina</taxon>
        <taxon>Tylenchomorpha</taxon>
        <taxon>Sphaerularioidea</taxon>
        <taxon>Anguinidae</taxon>
        <taxon>Anguininae</taxon>
        <taxon>Ditylenchus</taxon>
    </lineage>
</organism>
<evidence type="ECO:0000259" key="5">
    <source>
        <dbReference type="Pfam" id="PF04717"/>
    </source>
</evidence>
<dbReference type="InterPro" id="IPR006531">
    <property type="entry name" value="Gp5/Vgr_OB"/>
</dbReference>
<feature type="domain" description="Gp5/Type VI secretion system Vgr protein OB-fold" evidence="5">
    <location>
        <begin position="336"/>
        <end position="403"/>
    </location>
</feature>
<dbReference type="Gene3D" id="2.40.50.230">
    <property type="entry name" value="Gp5 N-terminal domain"/>
    <property type="match status" value="1"/>
</dbReference>
<comment type="subcellular location">
    <subcellularLocation>
        <location evidence="1">Secreted</location>
    </subcellularLocation>
</comment>
<dbReference type="SUPFAM" id="SSF69279">
    <property type="entry name" value="Phage tail proteins"/>
    <property type="match status" value="2"/>
</dbReference>
<protein>
    <submittedName>
        <fullName evidence="7">Phage late control protein D protein (GPD) domain-containing protein</fullName>
    </submittedName>
</protein>
<dbReference type="InterPro" id="IPR050708">
    <property type="entry name" value="T6SS_VgrG/RHS"/>
</dbReference>
<feature type="region of interest" description="Disordered" evidence="4">
    <location>
        <begin position="1"/>
        <end position="40"/>
    </location>
</feature>
<name>A0AAD4MIG9_9BILA</name>
<dbReference type="Gene3D" id="2.30.110.50">
    <property type="match status" value="1"/>
</dbReference>
<evidence type="ECO:0000256" key="2">
    <source>
        <dbReference type="ARBA" id="ARBA00005558"/>
    </source>
</evidence>
<accession>A0AAD4MIG9</accession>
<dbReference type="PANTHER" id="PTHR32305:SF15">
    <property type="entry name" value="PROTEIN RHSA-RELATED"/>
    <property type="match status" value="1"/>
</dbReference>
<dbReference type="InterPro" id="IPR054030">
    <property type="entry name" value="Gp5_Vgr_C"/>
</dbReference>
<dbReference type="InterPro" id="IPR006533">
    <property type="entry name" value="T6SS_Vgr_RhsGE"/>
</dbReference>
<dbReference type="Gene3D" id="4.10.220.110">
    <property type="match status" value="1"/>
</dbReference>
<reference evidence="7" key="1">
    <citation type="submission" date="2022-01" db="EMBL/GenBank/DDBJ databases">
        <title>Genome Sequence Resource for Two Populations of Ditylenchus destructor, the Migratory Endoparasitic Phytonematode.</title>
        <authorList>
            <person name="Zhang H."/>
            <person name="Lin R."/>
            <person name="Xie B."/>
        </authorList>
    </citation>
    <scope>NUCLEOTIDE SEQUENCE</scope>
    <source>
        <strain evidence="7">BazhouSP</strain>
    </source>
</reference>
<dbReference type="Proteomes" id="UP001201812">
    <property type="component" value="Unassembled WGS sequence"/>
</dbReference>